<dbReference type="AlphaFoldDB" id="A0AAE6SMP6"/>
<evidence type="ECO:0000313" key="2">
    <source>
        <dbReference type="Proteomes" id="UP000463871"/>
    </source>
</evidence>
<evidence type="ECO:0000313" key="1">
    <source>
        <dbReference type="EMBL" id="QHQ52045.1"/>
    </source>
</evidence>
<proteinExistence type="predicted"/>
<dbReference type="EMBL" id="CP047962">
    <property type="protein sequence ID" value="QHQ52045.1"/>
    <property type="molecule type" value="Genomic_DNA"/>
</dbReference>
<sequence length="109" mass="11877">MSKQHQDTANELYSISSALESAICLKRDPSADDLVWSLIAWAQGTAEETADSLMREQPSPTNSHRLAELLAQLADTLEQTYLCPVERAQFAALLAALRVEASTCQEVAA</sequence>
<gene>
    <name evidence="1" type="ORF">GWI30_15050</name>
</gene>
<protein>
    <submittedName>
        <fullName evidence="1">Uncharacterized protein</fullName>
    </submittedName>
</protein>
<organism evidence="1 2">
    <name type="scientific">Aeromonas media</name>
    <dbReference type="NCBI Taxonomy" id="651"/>
    <lineage>
        <taxon>Bacteria</taxon>
        <taxon>Pseudomonadati</taxon>
        <taxon>Pseudomonadota</taxon>
        <taxon>Gammaproteobacteria</taxon>
        <taxon>Aeromonadales</taxon>
        <taxon>Aeromonadaceae</taxon>
        <taxon>Aeromonas</taxon>
    </lineage>
</organism>
<reference evidence="1 2" key="1">
    <citation type="submission" date="2020-01" db="EMBL/GenBank/DDBJ databases">
        <title>Complete genome of Aeromonas media MC64.</title>
        <authorList>
            <person name="Cao G."/>
            <person name="Fu J."/>
            <person name="Zhong C."/>
        </authorList>
    </citation>
    <scope>NUCLEOTIDE SEQUENCE [LARGE SCALE GENOMIC DNA]</scope>
    <source>
        <strain evidence="1 2">MC64</strain>
    </source>
</reference>
<name>A0AAE6SMP6_AERME</name>
<dbReference type="RefSeq" id="WP_161507388.1">
    <property type="nucleotide sequence ID" value="NZ_CAWPID010000001.1"/>
</dbReference>
<accession>A0AAE6SMP6</accession>
<dbReference type="Proteomes" id="UP000463871">
    <property type="component" value="Chromosome"/>
</dbReference>